<name>A0A449AW75_9BACT</name>
<protein>
    <submittedName>
        <fullName evidence="2">Uncharacterized protein</fullName>
    </submittedName>
</protein>
<evidence type="ECO:0000256" key="1">
    <source>
        <dbReference type="SAM" id="Phobius"/>
    </source>
</evidence>
<proteinExistence type="predicted"/>
<sequence>MKKEIFVDYAIYRQIFLKDVRRNLQKVEQSRFALMKKSTKEKIVEKYKKLARELETGQIKNENLVANRKLFNKFQNEIKIRAYLPYFIVLLFLVLILMLVFLFLFK</sequence>
<dbReference type="EMBL" id="LR215024">
    <property type="protein sequence ID" value="VEU70882.1"/>
    <property type="molecule type" value="Genomic_DNA"/>
</dbReference>
<keyword evidence="3" id="KW-1185">Reference proteome</keyword>
<evidence type="ECO:0000313" key="2">
    <source>
        <dbReference type="EMBL" id="VEU70882.1"/>
    </source>
</evidence>
<feature type="transmembrane region" description="Helical" evidence="1">
    <location>
        <begin position="83"/>
        <end position="105"/>
    </location>
</feature>
<accession>A0A449AW75</accession>
<dbReference type="RefSeq" id="WP_027333474.1">
    <property type="nucleotide sequence ID" value="NZ_LR215024.1"/>
</dbReference>
<dbReference type="Proteomes" id="UP000290815">
    <property type="component" value="Chromosome"/>
</dbReference>
<keyword evidence="1" id="KW-0472">Membrane</keyword>
<gene>
    <name evidence="2" type="ORF">NCTC10194_00603</name>
</gene>
<organism evidence="2 3">
    <name type="scientific">Mycoplasmopsis glycophila</name>
    <dbReference type="NCBI Taxonomy" id="171285"/>
    <lineage>
        <taxon>Bacteria</taxon>
        <taxon>Bacillati</taxon>
        <taxon>Mycoplasmatota</taxon>
        <taxon>Mycoplasmoidales</taxon>
        <taxon>Metamycoplasmataceae</taxon>
        <taxon>Mycoplasmopsis</taxon>
    </lineage>
</organism>
<reference evidence="2 3" key="1">
    <citation type="submission" date="2019-01" db="EMBL/GenBank/DDBJ databases">
        <authorList>
            <consortium name="Pathogen Informatics"/>
        </authorList>
    </citation>
    <scope>NUCLEOTIDE SEQUENCE [LARGE SCALE GENOMIC DNA]</scope>
    <source>
        <strain evidence="2 3">NCTC10194</strain>
    </source>
</reference>
<dbReference type="KEGG" id="mgly:NCTC10194_00603"/>
<keyword evidence="1" id="KW-1133">Transmembrane helix</keyword>
<dbReference type="AlphaFoldDB" id="A0A449AW75"/>
<keyword evidence="1" id="KW-0812">Transmembrane</keyword>
<evidence type="ECO:0000313" key="3">
    <source>
        <dbReference type="Proteomes" id="UP000290815"/>
    </source>
</evidence>